<dbReference type="VEuPathDB" id="FungiDB:GMDG_05046"/>
<evidence type="ECO:0000313" key="7">
    <source>
        <dbReference type="EMBL" id="OAF58875.1"/>
    </source>
</evidence>
<evidence type="ECO:0000256" key="3">
    <source>
        <dbReference type="ARBA" id="ARBA00022833"/>
    </source>
</evidence>
<dbReference type="Gene3D" id="3.30.60.90">
    <property type="match status" value="4"/>
</dbReference>
<dbReference type="PANTHER" id="PTHR20930:SF0">
    <property type="entry name" value="PROTEIN ILRUN"/>
    <property type="match status" value="1"/>
</dbReference>
<dbReference type="AlphaFoldDB" id="A0A177A9R3"/>
<feature type="domain" description="ZZ-type" evidence="6">
    <location>
        <begin position="430"/>
        <end position="482"/>
    </location>
</feature>
<dbReference type="Proteomes" id="UP000077154">
    <property type="component" value="Unassembled WGS sequence"/>
</dbReference>
<dbReference type="eggNOG" id="KOG4582">
    <property type="taxonomic scope" value="Eukaryota"/>
</dbReference>
<dbReference type="GO" id="GO:0008270">
    <property type="term" value="F:zinc ion binding"/>
    <property type="evidence" value="ECO:0007669"/>
    <property type="project" value="UniProtKB-KW"/>
</dbReference>
<protein>
    <recommendedName>
        <fullName evidence="6">ZZ-type domain-containing protein</fullName>
    </recommendedName>
</protein>
<dbReference type="InterPro" id="IPR000433">
    <property type="entry name" value="Znf_ZZ"/>
</dbReference>
<accession>A0A177A9R3</accession>
<proteinExistence type="predicted"/>
<dbReference type="PROSITE" id="PS50135">
    <property type="entry name" value="ZF_ZZ_2"/>
    <property type="match status" value="2"/>
</dbReference>
<reference evidence="7" key="1">
    <citation type="submission" date="2016-03" db="EMBL/GenBank/DDBJ databases">
        <title>Updated assembly of Pseudogymnoascus destructans, the fungus causing white-nose syndrome of bats.</title>
        <authorList>
            <person name="Palmer J.M."/>
            <person name="Drees K.P."/>
            <person name="Foster J.T."/>
            <person name="Lindner D.L."/>
        </authorList>
    </citation>
    <scope>NUCLEOTIDE SEQUENCE [LARGE SCALE GENOMIC DNA]</scope>
    <source>
        <strain evidence="7">20631-21</strain>
    </source>
</reference>
<dbReference type="OrthoDB" id="661148at2759"/>
<sequence length="857" mass="94154">MASSATNPDTLVTLKVNIEGSNRRFKLPLRDLGADTLSDKLRALLQIPESQEAIFERYSDSAADFVTLDPNNAPVFKQLYRAAKAKLKLRLKVTIIDQEDKEVKPKKEPVKPKKEPVKPKKATVEDEVASPVAAPQLISVDTPLLPTDMSSPDFENHKAAVGAQAFPSYGEYLKDLTFNFKNEIAAAPAAAPAPSAPAALTTPPTPVSVTSVPVASSPTSQTIPITRGAAARDRWYAELANLTEERRAALRANCHSPGASMQAHMNKYSVYCNDCKIPIPDRHLHYHCGICDDGDYDLCLDCMDMGRSCPGENHWMIKRCIKNGRASNSDTKMLPQKAWPSIVSKATLVEVEGPKEVVVGSIRTCNSCIQEYPENRFVTCVDCEDFDLCIPCNDKVQHGHNPKHTFAPAASDTKLKPLTKALLNPGRNVSHQAICDGCDKYIYGVRHKCLDCPDWDYCQACVPNAQFVHPRHRFVPIYESIPLHTRSLTNTALHYGIYCDGPLCASKSLNIRGDRYKCAVCDDTDFCASCEASPNNVHNRTHPLIKFKTPIRNVSVTTMGDHDNGKPMPLMGDRWRRPISKSTETNTCSSANAATQVQNVAEVKPTVEAKDEKAESKTEETPKEVESEKTPVKSEGELVATFVRDAVPDGTVLAPGAVFEQTWILRNTGTKAWPAGCTVKFVGGDNMCAVDPEHPASVHELVSAAESTTCYTEVAPGQEHGFTVLMRTPSKTGKVISYWRLTGPDGYKFGHRLWCDVLVEGAPAVVKEEVAQEEDLKKSQMIFPTLEKESPVSSVYEQRAASPAPAPAALEDDFVDFTSETHEDDLIEDGFLTDEEYDILDASDEEFLAEQGKAAQK</sequence>
<keyword evidence="2 4" id="KW-0863">Zinc-finger</keyword>
<evidence type="ECO:0000256" key="5">
    <source>
        <dbReference type="SAM" id="MobiDB-lite"/>
    </source>
</evidence>
<keyword evidence="1" id="KW-0479">Metal-binding</keyword>
<dbReference type="Gene3D" id="2.60.40.10">
    <property type="entry name" value="Immunoglobulins"/>
    <property type="match status" value="1"/>
</dbReference>
<evidence type="ECO:0000259" key="6">
    <source>
        <dbReference type="PROSITE" id="PS50135"/>
    </source>
</evidence>
<dbReference type="PANTHER" id="PTHR20930">
    <property type="entry name" value="OVARIAN CARCINOMA ANTIGEN CA125-RELATED"/>
    <property type="match status" value="1"/>
</dbReference>
<dbReference type="InterPro" id="IPR032350">
    <property type="entry name" value="Nbr1_FW"/>
</dbReference>
<dbReference type="CDD" id="cd02249">
    <property type="entry name" value="ZZ"/>
    <property type="match status" value="1"/>
</dbReference>
<dbReference type="SMART" id="SM00291">
    <property type="entry name" value="ZnF_ZZ"/>
    <property type="match status" value="3"/>
</dbReference>
<dbReference type="Pfam" id="PF00569">
    <property type="entry name" value="ZZ"/>
    <property type="match status" value="2"/>
</dbReference>
<evidence type="ECO:0000256" key="1">
    <source>
        <dbReference type="ARBA" id="ARBA00022723"/>
    </source>
</evidence>
<dbReference type="EMBL" id="KV441395">
    <property type="protein sequence ID" value="OAF58875.1"/>
    <property type="molecule type" value="Genomic_DNA"/>
</dbReference>
<keyword evidence="3" id="KW-0862">Zinc</keyword>
<dbReference type="SUPFAM" id="SSF57850">
    <property type="entry name" value="RING/U-box"/>
    <property type="match status" value="4"/>
</dbReference>
<dbReference type="GeneID" id="36289378"/>
<feature type="region of interest" description="Disordered" evidence="5">
    <location>
        <begin position="101"/>
        <end position="126"/>
    </location>
</feature>
<dbReference type="InterPro" id="IPR013783">
    <property type="entry name" value="Ig-like_fold"/>
</dbReference>
<organism evidence="7">
    <name type="scientific">Pseudogymnoascus destructans</name>
    <dbReference type="NCBI Taxonomy" id="655981"/>
    <lineage>
        <taxon>Eukaryota</taxon>
        <taxon>Fungi</taxon>
        <taxon>Dikarya</taxon>
        <taxon>Ascomycota</taxon>
        <taxon>Pezizomycotina</taxon>
        <taxon>Leotiomycetes</taxon>
        <taxon>Thelebolales</taxon>
        <taxon>Thelebolaceae</taxon>
        <taxon>Pseudogymnoascus</taxon>
    </lineage>
</organism>
<evidence type="ECO:0000256" key="2">
    <source>
        <dbReference type="ARBA" id="ARBA00022771"/>
    </source>
</evidence>
<evidence type="ECO:0000256" key="4">
    <source>
        <dbReference type="PROSITE-ProRule" id="PRU00228"/>
    </source>
</evidence>
<name>A0A177A9R3_9PEZI</name>
<dbReference type="InterPro" id="IPR043145">
    <property type="entry name" value="Znf_ZZ_sf"/>
</dbReference>
<dbReference type="CDD" id="cd02340">
    <property type="entry name" value="ZZ_NBR1_like"/>
    <property type="match status" value="2"/>
</dbReference>
<dbReference type="Pfam" id="PF16158">
    <property type="entry name" value="N_BRCA1_IG"/>
    <property type="match status" value="1"/>
</dbReference>
<gene>
    <name evidence="7" type="ORF">VC83_06317</name>
</gene>
<dbReference type="RefSeq" id="XP_024324159.1">
    <property type="nucleotide sequence ID" value="XM_024469919.1"/>
</dbReference>
<feature type="compositionally biased region" description="Basic and acidic residues" evidence="5">
    <location>
        <begin position="101"/>
        <end position="124"/>
    </location>
</feature>
<dbReference type="CDD" id="cd14947">
    <property type="entry name" value="NBR1_like"/>
    <property type="match status" value="1"/>
</dbReference>
<feature type="region of interest" description="Disordered" evidence="5">
    <location>
        <begin position="607"/>
        <end position="632"/>
    </location>
</feature>
<feature type="domain" description="ZZ-type" evidence="6">
    <location>
        <begin position="494"/>
        <end position="552"/>
    </location>
</feature>